<organism evidence="2 3">
    <name type="scientific">Ferroacidibacillus organovorans</name>
    <dbReference type="NCBI Taxonomy" id="1765683"/>
    <lineage>
        <taxon>Bacteria</taxon>
        <taxon>Bacillati</taxon>
        <taxon>Bacillota</taxon>
        <taxon>Bacilli</taxon>
        <taxon>Bacillales</taxon>
        <taxon>Alicyclobacillaceae</taxon>
        <taxon>Ferroacidibacillus</taxon>
    </lineage>
</organism>
<evidence type="ECO:0000313" key="2">
    <source>
        <dbReference type="EMBL" id="OPG15809.1"/>
    </source>
</evidence>
<dbReference type="EMBL" id="MWPS01000026">
    <property type="protein sequence ID" value="OPG15809.1"/>
    <property type="molecule type" value="Genomic_DNA"/>
</dbReference>
<dbReference type="PANTHER" id="PTHR35811:SF1">
    <property type="entry name" value="HTH OST-TYPE DOMAIN-CONTAINING PROTEIN"/>
    <property type="match status" value="1"/>
</dbReference>
<sequence length="333" mass="38735">MEIVRVIDRRQHMSESRAAQVPHRKKLETDPISFSEDTVMNKLGIAIAGAVERAIQTRSDDHAMQNVAVFVDYDNVYWTLMNRYRHDPDHEDPQRNLFDRLWEKYDKNNIRMFKAYADFEQVAANLTSLQKKRVQIRHVYANGKNEDKAKNASDIELSIDAMETSYSDSNISCYVFVTADSDMIPIMSRMLYRGKHVELFYVEDAIAKHTDIRKFAHQSYDLLEFLHVDVSPKNPSDFIQDAIQYISEWHAQPANRTKNLGPKWLRDGLADYLSIPSNTASQVIDLLHRGNFIREELRTNEYGTHKNIVLSIETPERDENASLDHDEYSIPRP</sequence>
<dbReference type="AlphaFoldDB" id="A0A1V4ES98"/>
<dbReference type="PANTHER" id="PTHR35811">
    <property type="entry name" value="SLR1870 PROTEIN"/>
    <property type="match status" value="1"/>
</dbReference>
<dbReference type="Gene3D" id="3.40.50.1010">
    <property type="entry name" value="5'-nuclease"/>
    <property type="match status" value="1"/>
</dbReference>
<evidence type="ECO:0000259" key="1">
    <source>
        <dbReference type="Pfam" id="PF01936"/>
    </source>
</evidence>
<protein>
    <recommendedName>
        <fullName evidence="1">NYN domain-containing protein</fullName>
    </recommendedName>
</protein>
<name>A0A1V4ES98_9BACL</name>
<comment type="caution">
    <text evidence="2">The sequence shown here is derived from an EMBL/GenBank/DDBJ whole genome shotgun (WGS) entry which is preliminary data.</text>
</comment>
<dbReference type="GO" id="GO:0004540">
    <property type="term" value="F:RNA nuclease activity"/>
    <property type="evidence" value="ECO:0007669"/>
    <property type="project" value="InterPro"/>
</dbReference>
<dbReference type="InterPro" id="IPR021139">
    <property type="entry name" value="NYN"/>
</dbReference>
<keyword evidence="3" id="KW-1185">Reference proteome</keyword>
<feature type="domain" description="NYN" evidence="1">
    <location>
        <begin position="66"/>
        <end position="207"/>
    </location>
</feature>
<dbReference type="Pfam" id="PF01936">
    <property type="entry name" value="NYN"/>
    <property type="match status" value="1"/>
</dbReference>
<gene>
    <name evidence="2" type="ORF">B2M26_09335</name>
</gene>
<proteinExistence type="predicted"/>
<evidence type="ECO:0000313" key="3">
    <source>
        <dbReference type="Proteomes" id="UP000190229"/>
    </source>
</evidence>
<reference evidence="2 3" key="1">
    <citation type="submission" date="2017-02" db="EMBL/GenBank/DDBJ databases">
        <title>Draft genome of Acidibacillus ferrooxidans Huett2.</title>
        <authorList>
            <person name="Schopf S."/>
        </authorList>
    </citation>
    <scope>NUCLEOTIDE SEQUENCE [LARGE SCALE GENOMIC DNA]</scope>
    <source>
        <strain evidence="2 3">Huett2</strain>
    </source>
</reference>
<accession>A0A1V4ES98</accession>
<dbReference type="Proteomes" id="UP000190229">
    <property type="component" value="Unassembled WGS sequence"/>
</dbReference>